<keyword evidence="1" id="KW-0694">RNA-binding</keyword>
<evidence type="ECO:0000259" key="3">
    <source>
        <dbReference type="SMART" id="SM01218"/>
    </source>
</evidence>
<comment type="caution">
    <text evidence="5">The sequence shown here is derived from an EMBL/GenBank/DDBJ whole genome shotgun (WGS) entry which is preliminary data.</text>
</comment>
<reference evidence="5 6" key="1">
    <citation type="submission" date="2022-05" db="EMBL/GenBank/DDBJ databases">
        <authorList>
            <consortium name="Genoscope - CEA"/>
            <person name="William W."/>
        </authorList>
    </citation>
    <scope>NUCLEOTIDE SEQUENCE [LARGE SCALE GENOMIC DNA]</scope>
</reference>
<keyword evidence="6" id="KW-1185">Reference proteome</keyword>
<accession>A0ABN8SRA6</accession>
<feature type="domain" description="Chromatin target of PRMT1 protein C-terminal" evidence="3">
    <location>
        <begin position="142"/>
        <end position="221"/>
    </location>
</feature>
<dbReference type="EMBL" id="CALNXI010003204">
    <property type="protein sequence ID" value="CAH3192509.1"/>
    <property type="molecule type" value="Genomic_DNA"/>
</dbReference>
<evidence type="ECO:0000313" key="6">
    <source>
        <dbReference type="Proteomes" id="UP001159427"/>
    </source>
</evidence>
<dbReference type="PANTHER" id="PTHR48426:SF1">
    <property type="entry name" value="CHROMATIN TARGET OF PRMT1 PROTEIN"/>
    <property type="match status" value="1"/>
</dbReference>
<sequence>MSHAPAKIVLKSTTTKTLNDRFTDLAKKQVRSPPQVTITGVRSNQFQISQASMKNRRLAAQMANRPDIQAALGGNSPSLKSRLGSPNRGGGRGGGAKSGGLLKNRLGTGSAGPLRSPGGGGGRFRQGRGQSNVRGFVGVRRGRGGAVRGGRGVQGARGTARGGRGVRGGRGATRGRGRGRGKGDKPVSKDKLDEELDKYMSKTKSHLDAELDEYMQHADDE</sequence>
<dbReference type="PANTHER" id="PTHR48426">
    <property type="entry name" value="CHROMATIN TARGET OF PRMT1 PROTEIN"/>
    <property type="match status" value="1"/>
</dbReference>
<dbReference type="Proteomes" id="UP001159427">
    <property type="component" value="Unassembled WGS sequence"/>
</dbReference>
<evidence type="ECO:0000313" key="5">
    <source>
        <dbReference type="EMBL" id="CAH3192509.1"/>
    </source>
</evidence>
<dbReference type="InterPro" id="IPR052656">
    <property type="entry name" value="CTOP_PRMT1"/>
</dbReference>
<dbReference type="Pfam" id="PF13865">
    <property type="entry name" value="FoP_duplication"/>
    <property type="match status" value="1"/>
</dbReference>
<evidence type="ECO:0000313" key="4">
    <source>
        <dbReference type="EMBL" id="CAH3189919.1"/>
    </source>
</evidence>
<feature type="compositionally biased region" description="Basic and acidic residues" evidence="2">
    <location>
        <begin position="181"/>
        <end position="221"/>
    </location>
</feature>
<feature type="compositionally biased region" description="Low complexity" evidence="2">
    <location>
        <begin position="127"/>
        <end position="139"/>
    </location>
</feature>
<dbReference type="SMART" id="SM01218">
    <property type="entry name" value="FoP_duplication"/>
    <property type="match status" value="1"/>
</dbReference>
<gene>
    <name evidence="4" type="ORF">PEVE_00019870</name>
    <name evidence="5" type="ORF">PEVE_00024060</name>
</gene>
<dbReference type="InterPro" id="IPR025715">
    <property type="entry name" value="FoP_C"/>
</dbReference>
<organism evidence="5 6">
    <name type="scientific">Porites evermanni</name>
    <dbReference type="NCBI Taxonomy" id="104178"/>
    <lineage>
        <taxon>Eukaryota</taxon>
        <taxon>Metazoa</taxon>
        <taxon>Cnidaria</taxon>
        <taxon>Anthozoa</taxon>
        <taxon>Hexacorallia</taxon>
        <taxon>Scleractinia</taxon>
        <taxon>Fungiina</taxon>
        <taxon>Poritidae</taxon>
        <taxon>Porites</taxon>
    </lineage>
</organism>
<evidence type="ECO:0000256" key="2">
    <source>
        <dbReference type="SAM" id="MobiDB-lite"/>
    </source>
</evidence>
<dbReference type="EMBL" id="CALNXI010002678">
    <property type="protein sequence ID" value="CAH3189919.1"/>
    <property type="molecule type" value="Genomic_DNA"/>
</dbReference>
<feature type="region of interest" description="Disordered" evidence="2">
    <location>
        <begin position="69"/>
        <end position="221"/>
    </location>
</feature>
<name>A0ABN8SRA6_9CNID</name>
<proteinExistence type="predicted"/>
<feature type="compositionally biased region" description="Gly residues" evidence="2">
    <location>
        <begin position="144"/>
        <end position="172"/>
    </location>
</feature>
<evidence type="ECO:0000256" key="1">
    <source>
        <dbReference type="ARBA" id="ARBA00022884"/>
    </source>
</evidence>
<protein>
    <recommendedName>
        <fullName evidence="3">Chromatin target of PRMT1 protein C-terminal domain-containing protein</fullName>
    </recommendedName>
</protein>
<feature type="compositionally biased region" description="Gly residues" evidence="2">
    <location>
        <begin position="87"/>
        <end position="98"/>
    </location>
</feature>